<accession>A0A7W2PS35</accession>
<dbReference type="EMBL" id="JACGCU010000007">
    <property type="protein sequence ID" value="MBA6058773.1"/>
    <property type="molecule type" value="Genomic_DNA"/>
</dbReference>
<evidence type="ECO:0000313" key="1">
    <source>
        <dbReference type="EMBL" id="MBA6058773.1"/>
    </source>
</evidence>
<dbReference type="GeneID" id="83680086"/>
<reference evidence="1 2" key="1">
    <citation type="submission" date="2020-07" db="EMBL/GenBank/DDBJ databases">
        <title>Diversity of carbapenemase encoding genes among Pseudomonas putida group clinical isolates in a tertiary Brazilian hospital.</title>
        <authorList>
            <person name="Alberto-Lei F."/>
            <person name="Nodari C.S."/>
            <person name="Streling A.P."/>
            <person name="Paulino J.T."/>
            <person name="Bessa-Neto F.O."/>
            <person name="Cayo R."/>
            <person name="Gales A.C."/>
        </authorList>
    </citation>
    <scope>NUCLEOTIDE SEQUENCE [LARGE SCALE GENOMIC DNA]</scope>
    <source>
        <strain evidence="1 2">14535</strain>
    </source>
</reference>
<gene>
    <name evidence="1" type="ORF">H4C44_06250</name>
</gene>
<dbReference type="Proteomes" id="UP000556620">
    <property type="component" value="Unassembled WGS sequence"/>
</dbReference>
<name>A0A7W2PS35_9PSED</name>
<evidence type="ECO:0000313" key="2">
    <source>
        <dbReference type="Proteomes" id="UP000556620"/>
    </source>
</evidence>
<comment type="caution">
    <text evidence="1">The sequence shown here is derived from an EMBL/GenBank/DDBJ whole genome shotgun (WGS) entry which is preliminary data.</text>
</comment>
<proteinExistence type="predicted"/>
<organism evidence="1 2">
    <name type="scientific">Pseudomonas juntendi</name>
    <dbReference type="NCBI Taxonomy" id="2666183"/>
    <lineage>
        <taxon>Bacteria</taxon>
        <taxon>Pseudomonadati</taxon>
        <taxon>Pseudomonadota</taxon>
        <taxon>Gammaproteobacteria</taxon>
        <taxon>Pseudomonadales</taxon>
        <taxon>Pseudomonadaceae</taxon>
        <taxon>Pseudomonas</taxon>
    </lineage>
</organism>
<dbReference type="AlphaFoldDB" id="A0A7W2PS35"/>
<sequence>MLAIDDIDIFFLGAAKVYQDACDFIFYLSKRLSRLKIVGTFSRFEKIRSIAKDLRMENHCVLELQCWPATTEFCDFVKYVGKNFGLSEHQVSDKAFLQALFESTRGATGAILTTIKILVMSGVFEGGEVASPVHLGQLWRF</sequence>
<dbReference type="RefSeq" id="WP_181126940.1">
    <property type="nucleotide sequence ID" value="NZ_JACGCU010000007.1"/>
</dbReference>
<protein>
    <submittedName>
        <fullName evidence="1">Uncharacterized protein</fullName>
    </submittedName>
</protein>